<evidence type="ECO:0000313" key="2">
    <source>
        <dbReference type="EMBL" id="SIQ33906.1"/>
    </source>
</evidence>
<dbReference type="AlphaFoldDB" id="A0A1N6RYY8"/>
<keyword evidence="1" id="KW-0812">Transmembrane</keyword>
<accession>A0A1N6RYY8</accession>
<sequence>MERTALVKNQKPLPDELRTELIRKSVHILIAAVPSMTAFFGTAVTLGILATGILLYTTAEALRQCGRFVPIITHITQVSSRSREVDHFVLGPVTLGIGAMLAIMLYPHPAASIAVYALAFGDSAASVAGKFLGTLTIPLTGGKTLAGSLACTVAVALTVAVMLQGRVFTALTLGVAAALLEALPTRDADNLLLPVGVGLAATLIL</sequence>
<evidence type="ECO:0000256" key="1">
    <source>
        <dbReference type="SAM" id="Phobius"/>
    </source>
</evidence>
<gene>
    <name evidence="2" type="ORF">SAMN05920897_10765</name>
</gene>
<feature type="transmembrane region" description="Helical" evidence="1">
    <location>
        <begin position="113"/>
        <end position="133"/>
    </location>
</feature>
<keyword evidence="1" id="KW-1133">Transmembrane helix</keyword>
<name>A0A1N6RYY8_9SPIO</name>
<protein>
    <submittedName>
        <fullName evidence="2">Dolichol kinase</fullName>
    </submittedName>
</protein>
<feature type="transmembrane region" description="Helical" evidence="1">
    <location>
        <begin position="28"/>
        <end position="56"/>
    </location>
</feature>
<keyword evidence="2" id="KW-0808">Transferase</keyword>
<keyword evidence="3" id="KW-1185">Reference proteome</keyword>
<dbReference type="Proteomes" id="UP000186400">
    <property type="component" value="Unassembled WGS sequence"/>
</dbReference>
<organism evidence="2 3">
    <name type="scientific">Alkalispirochaeta americana</name>
    <dbReference type="NCBI Taxonomy" id="159291"/>
    <lineage>
        <taxon>Bacteria</taxon>
        <taxon>Pseudomonadati</taxon>
        <taxon>Spirochaetota</taxon>
        <taxon>Spirochaetia</taxon>
        <taxon>Spirochaetales</taxon>
        <taxon>Spirochaetaceae</taxon>
        <taxon>Alkalispirochaeta</taxon>
    </lineage>
</organism>
<dbReference type="OrthoDB" id="9813239at2"/>
<proteinExistence type="predicted"/>
<dbReference type="GO" id="GO:0004143">
    <property type="term" value="F:ATP-dependent diacylglycerol kinase activity"/>
    <property type="evidence" value="ECO:0007669"/>
    <property type="project" value="InterPro"/>
</dbReference>
<keyword evidence="2" id="KW-0418">Kinase</keyword>
<evidence type="ECO:0000313" key="3">
    <source>
        <dbReference type="Proteomes" id="UP000186400"/>
    </source>
</evidence>
<dbReference type="InterPro" id="IPR037997">
    <property type="entry name" value="Dgk1-like"/>
</dbReference>
<dbReference type="STRING" id="159291.SAMN05920897_10765"/>
<dbReference type="EMBL" id="FTMS01000007">
    <property type="protein sequence ID" value="SIQ33906.1"/>
    <property type="molecule type" value="Genomic_DNA"/>
</dbReference>
<keyword evidence="1" id="KW-0472">Membrane</keyword>
<reference evidence="2 3" key="1">
    <citation type="submission" date="2017-01" db="EMBL/GenBank/DDBJ databases">
        <authorList>
            <person name="Mah S.A."/>
            <person name="Swanson W.J."/>
            <person name="Moy G.W."/>
            <person name="Vacquier V.D."/>
        </authorList>
    </citation>
    <scope>NUCLEOTIDE SEQUENCE [LARGE SCALE GENOMIC DNA]</scope>
    <source>
        <strain evidence="2 3">ASpG1</strain>
    </source>
</reference>
<feature type="transmembrane region" description="Helical" evidence="1">
    <location>
        <begin position="145"/>
        <end position="163"/>
    </location>
</feature>
<dbReference type="PANTHER" id="PTHR31303:SF1">
    <property type="entry name" value="CTP-DEPENDENT DIACYLGLYCEROL KINASE 1"/>
    <property type="match status" value="1"/>
</dbReference>
<dbReference type="PANTHER" id="PTHR31303">
    <property type="entry name" value="CTP-DEPENDENT DIACYLGLYCEROL KINASE 1"/>
    <property type="match status" value="1"/>
</dbReference>
<feature type="transmembrane region" description="Helical" evidence="1">
    <location>
        <begin position="88"/>
        <end position="106"/>
    </location>
</feature>
<dbReference type="RefSeq" id="WP_076488498.1">
    <property type="nucleotide sequence ID" value="NZ_FTMS01000007.1"/>
</dbReference>